<dbReference type="RefSeq" id="WP_074299567.1">
    <property type="nucleotide sequence ID" value="NZ_FSRU01000002.1"/>
</dbReference>
<dbReference type="PANTHER" id="PTHR30595">
    <property type="entry name" value="GLPR-RELATED TRANSCRIPTIONAL REPRESSOR"/>
    <property type="match status" value="1"/>
</dbReference>
<gene>
    <name evidence="2" type="ORF">SAMN05444165_4657</name>
</gene>
<evidence type="ECO:0000313" key="3">
    <source>
        <dbReference type="Proteomes" id="UP000185151"/>
    </source>
</evidence>
<dbReference type="InterPro" id="IPR007421">
    <property type="entry name" value="Schlafen_AlbA_2_dom"/>
</dbReference>
<evidence type="ECO:0000259" key="1">
    <source>
        <dbReference type="Pfam" id="PF04326"/>
    </source>
</evidence>
<dbReference type="Proteomes" id="UP000185151">
    <property type="component" value="Unassembled WGS sequence"/>
</dbReference>
<name>A0A1N6KTG3_9BURK</name>
<protein>
    <submittedName>
        <fullName evidence="2">Putative DNA-binding domain-containing protein</fullName>
    </submittedName>
</protein>
<sequence length="398" mass="44297">MPPLDIPLDNITEADLRNLLTMKVGESSYLDYKQQTYGDSGDNRSEFLADVSSFANTLGGDIVIGIEEQDGTPTKLMPFEGDADQETRRLEQIALTGLEPRINHLRIRAIPIASGGHVLVVRIPRSFLPPHRVIARDSNKFWARAGTTKYQPNVHQLRQLFNDAPHMAERIRSFQADRLVKIAAGDTPIPLNQLGKVVVHVIPVPSFADGRLADIVQAIATGTHVPLPPDEIGGSNQTGVNLDGFYNYTNRHEEGTRLAYAQFFRNGAMEGVGELRHEPDGQSRFVGLDFTTLVIKAVRQYLGVLKSYDTGLPVYVFLSLCNATRTVYRYSPEGLGWSETSPIGREIVALPEIYLDNYDVDVPAVLRPVFNVLWNAVGLHRCDMYDSQGEWRGSNVRN</sequence>
<accession>A0A1N6KTG3</accession>
<dbReference type="Gene3D" id="3.30.950.30">
    <property type="entry name" value="Schlafen, AAA domain"/>
    <property type="match status" value="1"/>
</dbReference>
<dbReference type="InterPro" id="IPR038461">
    <property type="entry name" value="Schlafen_AlbA_2_dom_sf"/>
</dbReference>
<dbReference type="OrthoDB" id="8990343at2"/>
<dbReference type="PANTHER" id="PTHR30595:SF6">
    <property type="entry name" value="SCHLAFEN ALBA-2 DOMAIN-CONTAINING PROTEIN"/>
    <property type="match status" value="1"/>
</dbReference>
<dbReference type="Pfam" id="PF04326">
    <property type="entry name" value="SLFN_AlbA_2"/>
    <property type="match status" value="1"/>
</dbReference>
<keyword evidence="3" id="KW-1185">Reference proteome</keyword>
<keyword evidence="2" id="KW-0238">DNA-binding</keyword>
<organism evidence="2 3">
    <name type="scientific">Paraburkholderia phenazinium</name>
    <dbReference type="NCBI Taxonomy" id="60549"/>
    <lineage>
        <taxon>Bacteria</taxon>
        <taxon>Pseudomonadati</taxon>
        <taxon>Pseudomonadota</taxon>
        <taxon>Betaproteobacteria</taxon>
        <taxon>Burkholderiales</taxon>
        <taxon>Burkholderiaceae</taxon>
        <taxon>Paraburkholderia</taxon>
    </lineage>
</organism>
<dbReference type="GO" id="GO:0003677">
    <property type="term" value="F:DNA binding"/>
    <property type="evidence" value="ECO:0007669"/>
    <property type="project" value="UniProtKB-KW"/>
</dbReference>
<dbReference type="EMBL" id="FSRU01000002">
    <property type="protein sequence ID" value="SIO59849.1"/>
    <property type="molecule type" value="Genomic_DNA"/>
</dbReference>
<evidence type="ECO:0000313" key="2">
    <source>
        <dbReference type="EMBL" id="SIO59849.1"/>
    </source>
</evidence>
<feature type="domain" description="Schlafen AlbA-2" evidence="1">
    <location>
        <begin position="26"/>
        <end position="151"/>
    </location>
</feature>
<proteinExistence type="predicted"/>
<dbReference type="AlphaFoldDB" id="A0A1N6KTG3"/>
<reference evidence="2 3" key="1">
    <citation type="submission" date="2016-11" db="EMBL/GenBank/DDBJ databases">
        <authorList>
            <person name="Jaros S."/>
            <person name="Januszkiewicz K."/>
            <person name="Wedrychowicz H."/>
        </authorList>
    </citation>
    <scope>NUCLEOTIDE SEQUENCE [LARGE SCALE GENOMIC DNA]</scope>
    <source>
        <strain evidence="2 3">GAS95</strain>
    </source>
</reference>